<dbReference type="Proteomes" id="UP000282084">
    <property type="component" value="Unassembled WGS sequence"/>
</dbReference>
<evidence type="ECO:0000313" key="2">
    <source>
        <dbReference type="EMBL" id="RKT52882.1"/>
    </source>
</evidence>
<feature type="domain" description="Aminoglycoside phosphotransferase" evidence="1">
    <location>
        <begin position="31"/>
        <end position="210"/>
    </location>
</feature>
<reference evidence="2 3" key="1">
    <citation type="submission" date="2018-10" db="EMBL/GenBank/DDBJ databases">
        <title>Sequencing the genomes of 1000 actinobacteria strains.</title>
        <authorList>
            <person name="Klenk H.-P."/>
        </authorList>
    </citation>
    <scope>NUCLEOTIDE SEQUENCE [LARGE SCALE GENOMIC DNA]</scope>
    <source>
        <strain evidence="2 3">DSM 43800</strain>
    </source>
</reference>
<evidence type="ECO:0000313" key="3">
    <source>
        <dbReference type="Proteomes" id="UP000282084"/>
    </source>
</evidence>
<dbReference type="SUPFAM" id="SSF56112">
    <property type="entry name" value="Protein kinase-like (PK-like)"/>
    <property type="match status" value="1"/>
</dbReference>
<evidence type="ECO:0000259" key="1">
    <source>
        <dbReference type="Pfam" id="PF01636"/>
    </source>
</evidence>
<dbReference type="Pfam" id="PF01636">
    <property type="entry name" value="APH"/>
    <property type="match status" value="1"/>
</dbReference>
<organism evidence="2 3">
    <name type="scientific">Saccharothrix australiensis</name>
    <dbReference type="NCBI Taxonomy" id="2072"/>
    <lineage>
        <taxon>Bacteria</taxon>
        <taxon>Bacillati</taxon>
        <taxon>Actinomycetota</taxon>
        <taxon>Actinomycetes</taxon>
        <taxon>Pseudonocardiales</taxon>
        <taxon>Pseudonocardiaceae</taxon>
        <taxon>Saccharothrix</taxon>
    </lineage>
</organism>
<dbReference type="Gene3D" id="3.90.1200.10">
    <property type="match status" value="1"/>
</dbReference>
<keyword evidence="2" id="KW-0808">Transferase</keyword>
<gene>
    <name evidence="2" type="ORF">C8E97_1422</name>
</gene>
<proteinExistence type="predicted"/>
<keyword evidence="3" id="KW-1185">Reference proteome</keyword>
<sequence length="241" mass="26271">MLKDGSNLVVHLRPAPVVARVGAVTSMVRGDVHEHFHRADSVARFLAGRGVPVVEPLLGPIRWDGLVVSFASYVEHDAEWRPDPASFAAMLAELHAELRHYPGALPAAAPLADIDAVLALAGRPADLVRARDGLAARWPDLPGQALHGDSHPRNVLFTARGPVWNDFEDAWFGPVGWDVACAARGPLLARDAVARAYPVEGLSYWLELRELFGRCWRLALDLHRDGPGHPARVQRSGRSGR</sequence>
<protein>
    <submittedName>
        <fullName evidence="2">Phosphotransferase family enzyme</fullName>
    </submittedName>
</protein>
<dbReference type="InterPro" id="IPR002575">
    <property type="entry name" value="Aminoglycoside_PTrfase"/>
</dbReference>
<dbReference type="AlphaFoldDB" id="A0A495VU71"/>
<dbReference type="GO" id="GO:0016740">
    <property type="term" value="F:transferase activity"/>
    <property type="evidence" value="ECO:0007669"/>
    <property type="project" value="UniProtKB-KW"/>
</dbReference>
<dbReference type="EMBL" id="RBXO01000001">
    <property type="protein sequence ID" value="RKT52882.1"/>
    <property type="molecule type" value="Genomic_DNA"/>
</dbReference>
<accession>A0A495VU71</accession>
<name>A0A495VU71_9PSEU</name>
<dbReference type="InterPro" id="IPR011009">
    <property type="entry name" value="Kinase-like_dom_sf"/>
</dbReference>
<comment type="caution">
    <text evidence="2">The sequence shown here is derived from an EMBL/GenBank/DDBJ whole genome shotgun (WGS) entry which is preliminary data.</text>
</comment>